<dbReference type="SUPFAM" id="SSF110296">
    <property type="entry name" value="Oligoxyloglucan reducing end-specific cellobiohydrolase"/>
    <property type="match status" value="1"/>
</dbReference>
<dbReference type="EMBL" id="BARV01039668">
    <property type="protein sequence ID" value="GAI47290.1"/>
    <property type="molecule type" value="Genomic_DNA"/>
</dbReference>
<proteinExistence type="predicted"/>
<name>X1Q894_9ZZZZ</name>
<evidence type="ECO:0000313" key="1">
    <source>
        <dbReference type="EMBL" id="GAI47290.1"/>
    </source>
</evidence>
<sequence>DVYYGATTSVSSVVGVANAADSADSPAVGDVFRVDDGTAYDLGVNANIVSLDVVGDWNATSLVAGAIATKGPAQIYYSTDDGDNWDETDKAPTGTGLTANFVVVDDDFADSGIAWCASDATTEGGFHLTNDFGASWNGISMLDTNMATSVNDIAFTADYGTGDAPLFMVTTAITDTKSVWKY</sequence>
<organism evidence="1">
    <name type="scientific">marine sediment metagenome</name>
    <dbReference type="NCBI Taxonomy" id="412755"/>
    <lineage>
        <taxon>unclassified sequences</taxon>
        <taxon>metagenomes</taxon>
        <taxon>ecological metagenomes</taxon>
    </lineage>
</organism>
<gene>
    <name evidence="1" type="ORF">S06H3_60721</name>
</gene>
<reference evidence="1" key="1">
    <citation type="journal article" date="2014" name="Front. Microbiol.">
        <title>High frequency of phylogenetically diverse reductive dehalogenase-homologous genes in deep subseafloor sedimentary metagenomes.</title>
        <authorList>
            <person name="Kawai M."/>
            <person name="Futagami T."/>
            <person name="Toyoda A."/>
            <person name="Takaki Y."/>
            <person name="Nishi S."/>
            <person name="Hori S."/>
            <person name="Arai W."/>
            <person name="Tsubouchi T."/>
            <person name="Morono Y."/>
            <person name="Uchiyama I."/>
            <person name="Ito T."/>
            <person name="Fujiyama A."/>
            <person name="Inagaki F."/>
            <person name="Takami H."/>
        </authorList>
    </citation>
    <scope>NUCLEOTIDE SEQUENCE</scope>
    <source>
        <strain evidence="1">Expedition CK06-06</strain>
    </source>
</reference>
<feature type="non-terminal residue" evidence="1">
    <location>
        <position position="1"/>
    </location>
</feature>
<protein>
    <recommendedName>
        <fullName evidence="2">Sortilin N-terminal domain-containing protein</fullName>
    </recommendedName>
</protein>
<dbReference type="AlphaFoldDB" id="X1Q894"/>
<dbReference type="InterPro" id="IPR015943">
    <property type="entry name" value="WD40/YVTN_repeat-like_dom_sf"/>
</dbReference>
<evidence type="ECO:0008006" key="2">
    <source>
        <dbReference type="Google" id="ProtNLM"/>
    </source>
</evidence>
<comment type="caution">
    <text evidence="1">The sequence shown here is derived from an EMBL/GenBank/DDBJ whole genome shotgun (WGS) entry which is preliminary data.</text>
</comment>
<feature type="non-terminal residue" evidence="1">
    <location>
        <position position="182"/>
    </location>
</feature>
<accession>X1Q894</accession>
<dbReference type="Gene3D" id="2.130.10.10">
    <property type="entry name" value="YVTN repeat-like/Quinoprotein amine dehydrogenase"/>
    <property type="match status" value="1"/>
</dbReference>